<evidence type="ECO:0000256" key="4">
    <source>
        <dbReference type="ARBA" id="ARBA00016087"/>
    </source>
</evidence>
<dbReference type="AlphaFoldDB" id="A0A9K3N7R0"/>
<evidence type="ECO:0000256" key="5">
    <source>
        <dbReference type="ARBA" id="ARBA00022448"/>
    </source>
</evidence>
<dbReference type="PANTHER" id="PTHR48082">
    <property type="entry name" value="ATP SYNTHASE SUBUNIT ALPHA, MITOCHONDRIAL"/>
    <property type="match status" value="1"/>
</dbReference>
<dbReference type="Proteomes" id="UP000215914">
    <property type="component" value="Unassembled WGS sequence"/>
</dbReference>
<dbReference type="InterPro" id="IPR023366">
    <property type="entry name" value="ATP_synth_asu-like_sf"/>
</dbReference>
<feature type="domain" description="ATPase F1/V1/A1 complex alpha/beta subunit nucleotide-binding" evidence="14">
    <location>
        <begin position="129"/>
        <end position="345"/>
    </location>
</feature>
<dbReference type="InterPro" id="IPR000793">
    <property type="entry name" value="ATP_synth_asu_C"/>
</dbReference>
<dbReference type="InterPro" id="IPR033732">
    <property type="entry name" value="ATP_synth_F1_a_nt-bd_dom"/>
</dbReference>
<keyword evidence="9 13" id="KW-0406">Ion transport</keyword>
<dbReference type="GO" id="GO:0045259">
    <property type="term" value="C:proton-transporting ATP synthase complex"/>
    <property type="evidence" value="ECO:0007669"/>
    <property type="project" value="UniProtKB-KW"/>
</dbReference>
<dbReference type="Pfam" id="PF00306">
    <property type="entry name" value="ATP-synt_ab_C"/>
    <property type="match status" value="1"/>
</dbReference>
<evidence type="ECO:0000256" key="12">
    <source>
        <dbReference type="ARBA" id="ARBA00023310"/>
    </source>
</evidence>
<sequence length="412" mass="44989">MEFSPRAAELTTLLESRISNFYTNFQVDEIGRVVSVGDGIARVYGLNEIQAGEMVEFASGVKGIALNLENENVGIVVFGSDTAIKEGDLVKRTGSIVDRALSDHERRRVEVKAPGIIERKSVHEPMQTGLKAVDSLVPIGRGQRELIIGDRQTGKTAIAIDTILNQKQMNSRSTSESETLYCVYVAIGQKRSCGTISSNSFRSECHGIFHSCSSHRFGSPYSGCAMGEYFRDNGMHALIIYDDLSKQAVAYRQMSLLLRRPPGREAFPGDVFYLHSRLLERAAKRSDQTGAGSLTALPVIETQAGDVSAYIPTYVIPITDGQTCSETELFYRGFRPTINVGLSVSRVGSAAQLKTMKQVFGSSKLELAQYREVAALAQFGSDLDAATQALLNIGARLTEVPKQPNLAIWAFS</sequence>
<dbReference type="Gene3D" id="2.40.30.20">
    <property type="match status" value="1"/>
</dbReference>
<dbReference type="GO" id="GO:0005739">
    <property type="term" value="C:mitochondrion"/>
    <property type="evidence" value="ECO:0007669"/>
    <property type="project" value="UniProtKB-ARBA"/>
</dbReference>
<evidence type="ECO:0000259" key="14">
    <source>
        <dbReference type="Pfam" id="PF00006"/>
    </source>
</evidence>
<dbReference type="EMBL" id="MNCJ02000324">
    <property type="protein sequence ID" value="KAF5789979.1"/>
    <property type="molecule type" value="Genomic_DNA"/>
</dbReference>
<keyword evidence="10" id="KW-0472">Membrane</keyword>
<keyword evidence="7 13" id="KW-0375">Hydrogen ion transport</keyword>
<dbReference type="InterPro" id="IPR036121">
    <property type="entry name" value="ATPase_F1/V1/A1_a/bsu_N_sf"/>
</dbReference>
<dbReference type="Pfam" id="PF02874">
    <property type="entry name" value="ATP-synt_ab_N"/>
    <property type="match status" value="1"/>
</dbReference>
<evidence type="ECO:0000256" key="2">
    <source>
        <dbReference type="ARBA" id="ARBA00008936"/>
    </source>
</evidence>
<organism evidence="17 18">
    <name type="scientific">Helianthus annuus</name>
    <name type="common">Common sunflower</name>
    <dbReference type="NCBI Taxonomy" id="4232"/>
    <lineage>
        <taxon>Eukaryota</taxon>
        <taxon>Viridiplantae</taxon>
        <taxon>Streptophyta</taxon>
        <taxon>Embryophyta</taxon>
        <taxon>Tracheophyta</taxon>
        <taxon>Spermatophyta</taxon>
        <taxon>Magnoliopsida</taxon>
        <taxon>eudicotyledons</taxon>
        <taxon>Gunneridae</taxon>
        <taxon>Pentapetalae</taxon>
        <taxon>asterids</taxon>
        <taxon>campanulids</taxon>
        <taxon>Asterales</taxon>
        <taxon>Asteraceae</taxon>
        <taxon>Asteroideae</taxon>
        <taxon>Heliantheae alliance</taxon>
        <taxon>Heliantheae</taxon>
        <taxon>Helianthus</taxon>
    </lineage>
</organism>
<reference evidence="17" key="1">
    <citation type="journal article" date="2017" name="Nature">
        <title>The sunflower genome provides insights into oil metabolism, flowering and Asterid evolution.</title>
        <authorList>
            <person name="Badouin H."/>
            <person name="Gouzy J."/>
            <person name="Grassa C.J."/>
            <person name="Murat F."/>
            <person name="Staton S.E."/>
            <person name="Cottret L."/>
            <person name="Lelandais-Briere C."/>
            <person name="Owens G.L."/>
            <person name="Carrere S."/>
            <person name="Mayjonade B."/>
            <person name="Legrand L."/>
            <person name="Gill N."/>
            <person name="Kane N.C."/>
            <person name="Bowers J.E."/>
            <person name="Hubner S."/>
            <person name="Bellec A."/>
            <person name="Berard A."/>
            <person name="Berges H."/>
            <person name="Blanchet N."/>
            <person name="Boniface M.C."/>
            <person name="Brunel D."/>
            <person name="Catrice O."/>
            <person name="Chaidir N."/>
            <person name="Claudel C."/>
            <person name="Donnadieu C."/>
            <person name="Faraut T."/>
            <person name="Fievet G."/>
            <person name="Helmstetter N."/>
            <person name="King M."/>
            <person name="Knapp S.J."/>
            <person name="Lai Z."/>
            <person name="Le Paslier M.C."/>
            <person name="Lippi Y."/>
            <person name="Lorenzon L."/>
            <person name="Mandel J.R."/>
            <person name="Marage G."/>
            <person name="Marchand G."/>
            <person name="Marquand E."/>
            <person name="Bret-Mestries E."/>
            <person name="Morien E."/>
            <person name="Nambeesan S."/>
            <person name="Nguyen T."/>
            <person name="Pegot-Espagnet P."/>
            <person name="Pouilly N."/>
            <person name="Raftis F."/>
            <person name="Sallet E."/>
            <person name="Schiex T."/>
            <person name="Thomas J."/>
            <person name="Vandecasteele C."/>
            <person name="Vares D."/>
            <person name="Vear F."/>
            <person name="Vautrin S."/>
            <person name="Crespi M."/>
            <person name="Mangin B."/>
            <person name="Burke J.M."/>
            <person name="Salse J."/>
            <person name="Munos S."/>
            <person name="Vincourt P."/>
            <person name="Rieseberg L.H."/>
            <person name="Langlade N.B."/>
        </authorList>
    </citation>
    <scope>NUCLEOTIDE SEQUENCE</scope>
    <source>
        <tissue evidence="17">Leaves</tissue>
    </source>
</reference>
<dbReference type="SUPFAM" id="SSF47917">
    <property type="entry name" value="C-terminal domain of alpha and beta subunits of F1 ATP synthase"/>
    <property type="match status" value="1"/>
</dbReference>
<proteinExistence type="inferred from homology"/>
<comment type="caution">
    <text evidence="17">The sequence shown here is derived from an EMBL/GenBank/DDBJ whole genome shotgun (WGS) entry which is preliminary data.</text>
</comment>
<feature type="domain" description="ATP synthase alpha subunit C-terminal" evidence="15">
    <location>
        <begin position="352"/>
        <end position="406"/>
    </location>
</feature>
<evidence type="ECO:0000313" key="18">
    <source>
        <dbReference type="Proteomes" id="UP000215914"/>
    </source>
</evidence>
<comment type="similarity">
    <text evidence="2 13">Belongs to the ATPase alpha/beta chains family.</text>
</comment>
<dbReference type="Gramene" id="mRNA:HanXRQr2_Chr09g0377641">
    <property type="protein sequence ID" value="mRNA:HanXRQr2_Chr09g0377641"/>
    <property type="gene ID" value="HanXRQr2_Chr09g0377641"/>
</dbReference>
<dbReference type="FunFam" id="2.40.30.20:FF:000001">
    <property type="entry name" value="ATP synthase subunit alpha"/>
    <property type="match status" value="1"/>
</dbReference>
<gene>
    <name evidence="17" type="ORF">HanXRQr2_Chr09g0377641</name>
</gene>
<evidence type="ECO:0000256" key="7">
    <source>
        <dbReference type="ARBA" id="ARBA00022781"/>
    </source>
</evidence>
<dbReference type="PANTHER" id="PTHR48082:SF2">
    <property type="entry name" value="ATP SYNTHASE SUBUNIT ALPHA, MITOCHONDRIAL"/>
    <property type="match status" value="1"/>
</dbReference>
<dbReference type="InterPro" id="IPR038376">
    <property type="entry name" value="ATP_synth_asu_C_sf"/>
</dbReference>
<accession>A0A9K3N7R0</accession>
<evidence type="ECO:0000256" key="13">
    <source>
        <dbReference type="RuleBase" id="RU000339"/>
    </source>
</evidence>
<dbReference type="CDD" id="cd01132">
    <property type="entry name" value="F1-ATPase_alpha_CD"/>
    <property type="match status" value="1"/>
</dbReference>
<keyword evidence="6" id="KW-0547">Nucleotide-binding</keyword>
<comment type="subunit">
    <text evidence="3">F-type ATPases have 2 components, CF(1) - the catalytic core - and CF(0) - the membrane proton channel. CF(1) has five subunits: alpha(3), beta(3), gamma(1), delta(1), epsilon(1). CF(0) has three main subunits: a, b and c.</text>
</comment>
<dbReference type="Gene3D" id="3.40.50.300">
    <property type="entry name" value="P-loop containing nucleotide triphosphate hydrolases"/>
    <property type="match status" value="1"/>
</dbReference>
<keyword evidence="5 13" id="KW-0813">Transport</keyword>
<dbReference type="InterPro" id="IPR027417">
    <property type="entry name" value="P-loop_NTPase"/>
</dbReference>
<comment type="subcellular location">
    <subcellularLocation>
        <location evidence="1">Membrane</location>
    </subcellularLocation>
</comment>
<evidence type="ECO:0000256" key="9">
    <source>
        <dbReference type="ARBA" id="ARBA00023065"/>
    </source>
</evidence>
<evidence type="ECO:0000313" key="17">
    <source>
        <dbReference type="EMBL" id="KAF5789979.1"/>
    </source>
</evidence>
<dbReference type="InterPro" id="IPR000194">
    <property type="entry name" value="ATPase_F1/V1/A1_a/bsu_nucl-bd"/>
</dbReference>
<dbReference type="SUPFAM" id="SSF50615">
    <property type="entry name" value="N-terminal domain of alpha and beta subunits of F1 ATP synthase"/>
    <property type="match status" value="1"/>
</dbReference>
<evidence type="ECO:0000256" key="8">
    <source>
        <dbReference type="ARBA" id="ARBA00022840"/>
    </source>
</evidence>
<keyword evidence="8" id="KW-0067">ATP-binding</keyword>
<dbReference type="InterPro" id="IPR004100">
    <property type="entry name" value="ATPase_F1/V1/A1_a/bsu_N"/>
</dbReference>
<feature type="domain" description="ATPase F1/V1/A1 complex alpha/beta subunit N-terminal" evidence="16">
    <location>
        <begin position="27"/>
        <end position="94"/>
    </location>
</feature>
<keyword evidence="12" id="KW-0066">ATP synthesis</keyword>
<dbReference type="InterPro" id="IPR005294">
    <property type="entry name" value="ATP_synth_F1_asu"/>
</dbReference>
<dbReference type="SUPFAM" id="SSF52540">
    <property type="entry name" value="P-loop containing nucleoside triphosphate hydrolases"/>
    <property type="match status" value="1"/>
</dbReference>
<evidence type="ECO:0000256" key="11">
    <source>
        <dbReference type="ARBA" id="ARBA00023196"/>
    </source>
</evidence>
<keyword evidence="18" id="KW-1185">Reference proteome</keyword>
<dbReference type="GO" id="GO:0005524">
    <property type="term" value="F:ATP binding"/>
    <property type="evidence" value="ECO:0007669"/>
    <property type="project" value="UniProtKB-KW"/>
</dbReference>
<dbReference type="GO" id="GO:0046933">
    <property type="term" value="F:proton-transporting ATP synthase activity, rotational mechanism"/>
    <property type="evidence" value="ECO:0007669"/>
    <property type="project" value="InterPro"/>
</dbReference>
<dbReference type="FunFam" id="3.40.50.300:FF:002432">
    <property type="entry name" value="ATP synthase subunit alpha, mitochondrial"/>
    <property type="match status" value="1"/>
</dbReference>
<dbReference type="CDD" id="cd18116">
    <property type="entry name" value="ATP-synt_F1_alpha_N"/>
    <property type="match status" value="1"/>
</dbReference>
<evidence type="ECO:0000259" key="16">
    <source>
        <dbReference type="Pfam" id="PF02874"/>
    </source>
</evidence>
<evidence type="ECO:0000256" key="6">
    <source>
        <dbReference type="ARBA" id="ARBA00022741"/>
    </source>
</evidence>
<name>A0A9K3N7R0_HELAN</name>
<evidence type="ECO:0000256" key="10">
    <source>
        <dbReference type="ARBA" id="ARBA00023136"/>
    </source>
</evidence>
<evidence type="ECO:0000256" key="3">
    <source>
        <dbReference type="ARBA" id="ARBA00011648"/>
    </source>
</evidence>
<keyword evidence="11" id="KW-0139">CF(1)</keyword>
<protein>
    <recommendedName>
        <fullName evidence="4">ATP synthase subunit alpha, mitochondrial</fullName>
    </recommendedName>
</protein>
<dbReference type="Gene3D" id="1.20.150.20">
    <property type="entry name" value="ATP synthase alpha/beta chain, C-terminal domain"/>
    <property type="match status" value="1"/>
</dbReference>
<evidence type="ECO:0000256" key="1">
    <source>
        <dbReference type="ARBA" id="ARBA00004370"/>
    </source>
</evidence>
<reference evidence="17" key="2">
    <citation type="submission" date="2020-06" db="EMBL/GenBank/DDBJ databases">
        <title>Helianthus annuus Genome sequencing and assembly Release 2.</title>
        <authorList>
            <person name="Gouzy J."/>
            <person name="Langlade N."/>
            <person name="Munos S."/>
        </authorList>
    </citation>
    <scope>NUCLEOTIDE SEQUENCE</scope>
    <source>
        <tissue evidence="17">Leaves</tissue>
    </source>
</reference>
<dbReference type="Pfam" id="PF00006">
    <property type="entry name" value="ATP-synt_ab"/>
    <property type="match status" value="1"/>
</dbReference>
<evidence type="ECO:0000259" key="15">
    <source>
        <dbReference type="Pfam" id="PF00306"/>
    </source>
</evidence>